<dbReference type="OrthoDB" id="1921902at2759"/>
<dbReference type="EMBL" id="CM035434">
    <property type="protein sequence ID" value="KAH7292126.1"/>
    <property type="molecule type" value="Genomic_DNA"/>
</dbReference>
<feature type="region of interest" description="Disordered" evidence="1">
    <location>
        <begin position="1"/>
        <end position="156"/>
    </location>
</feature>
<accession>A0A8T2R704</accession>
<dbReference type="OMA" id="CNITANY"/>
<feature type="compositionally biased region" description="Low complexity" evidence="1">
    <location>
        <begin position="657"/>
        <end position="667"/>
    </location>
</feature>
<feature type="compositionally biased region" description="Polar residues" evidence="1">
    <location>
        <begin position="505"/>
        <end position="515"/>
    </location>
</feature>
<feature type="compositionally biased region" description="Low complexity" evidence="1">
    <location>
        <begin position="30"/>
        <end position="39"/>
    </location>
</feature>
<feature type="transmembrane region" description="Helical" evidence="2">
    <location>
        <begin position="874"/>
        <end position="893"/>
    </location>
</feature>
<keyword evidence="2" id="KW-0472">Membrane</keyword>
<keyword evidence="2" id="KW-0812">Transmembrane</keyword>
<feature type="region of interest" description="Disordered" evidence="1">
    <location>
        <begin position="490"/>
        <end position="529"/>
    </location>
</feature>
<reference evidence="3" key="1">
    <citation type="submission" date="2021-08" db="EMBL/GenBank/DDBJ databases">
        <title>WGS assembly of Ceratopteris richardii.</title>
        <authorList>
            <person name="Marchant D.B."/>
            <person name="Chen G."/>
            <person name="Jenkins J."/>
            <person name="Shu S."/>
            <person name="Leebens-Mack J."/>
            <person name="Grimwood J."/>
            <person name="Schmutz J."/>
            <person name="Soltis P."/>
            <person name="Soltis D."/>
            <person name="Chen Z.-H."/>
        </authorList>
    </citation>
    <scope>NUCLEOTIDE SEQUENCE</scope>
    <source>
        <strain evidence="3">Whitten #5841</strain>
        <tissue evidence="3">Leaf</tissue>
    </source>
</reference>
<feature type="region of interest" description="Disordered" evidence="1">
    <location>
        <begin position="361"/>
        <end position="386"/>
    </location>
</feature>
<dbReference type="Proteomes" id="UP000825935">
    <property type="component" value="Chromosome 29"/>
</dbReference>
<feature type="region of interest" description="Disordered" evidence="1">
    <location>
        <begin position="778"/>
        <end position="803"/>
    </location>
</feature>
<comment type="caution">
    <text evidence="3">The sequence shown here is derived from an EMBL/GenBank/DDBJ whole genome shotgun (WGS) entry which is preliminary data.</text>
</comment>
<feature type="region of interest" description="Disordered" evidence="1">
    <location>
        <begin position="657"/>
        <end position="681"/>
    </location>
</feature>
<gene>
    <name evidence="3" type="ORF">KP509_29G052900</name>
</gene>
<protein>
    <submittedName>
        <fullName evidence="3">Uncharacterized protein</fullName>
    </submittedName>
</protein>
<feature type="compositionally biased region" description="Polar residues" evidence="1">
    <location>
        <begin position="778"/>
        <end position="797"/>
    </location>
</feature>
<evidence type="ECO:0000256" key="1">
    <source>
        <dbReference type="SAM" id="MobiDB-lite"/>
    </source>
</evidence>
<evidence type="ECO:0000313" key="4">
    <source>
        <dbReference type="Proteomes" id="UP000825935"/>
    </source>
</evidence>
<organism evidence="3 4">
    <name type="scientific">Ceratopteris richardii</name>
    <name type="common">Triangle waterfern</name>
    <dbReference type="NCBI Taxonomy" id="49495"/>
    <lineage>
        <taxon>Eukaryota</taxon>
        <taxon>Viridiplantae</taxon>
        <taxon>Streptophyta</taxon>
        <taxon>Embryophyta</taxon>
        <taxon>Tracheophyta</taxon>
        <taxon>Polypodiopsida</taxon>
        <taxon>Polypodiidae</taxon>
        <taxon>Polypodiales</taxon>
        <taxon>Pteridineae</taxon>
        <taxon>Pteridaceae</taxon>
        <taxon>Parkerioideae</taxon>
        <taxon>Ceratopteris</taxon>
    </lineage>
</organism>
<evidence type="ECO:0000313" key="3">
    <source>
        <dbReference type="EMBL" id="KAH7292126.1"/>
    </source>
</evidence>
<sequence>MVAMAASKENQPFSCPSSAGSAAHHHRSHSASSLRAPLSPINHNSCGRQPIDHPTLAFRRPPSHLCRTALPSLSSSSSSSSSSSCPKSPPPLARHLIRNPPIPRSPNPASVGGRKVLRNGAPTVDLSTRFKNSGDKDRTPAVTATPRRSSGRHGCNLPQPKRQSQLFLHQNASLFPLMPHQHEEQRDTENTERPCRRKWRRYPRESVLRSLRGGREDERFIGHAANCTDKLNRNASSYCGPQASPKKAEPVNGGSIQQNTLGVCAGNAFFTLGNDTNAMDDEDHMRSKASLGCKTESSNVSVQASPGKETICSLLSDTETSEGFLHISSEERTVIIDDAISGGPGHGDGFVKTSLTLTPPPEKSFSLTSQAGKSVTPPMQPTQSPDFIKREGPRTLLPVDGICYAAPSALVKDRRKCKPRAVLTVDAGREVFSSAEADQSPTQQLSTQHMSSPVVASVEWMLEEKMNLNNKESPKVVSDTMDLCRMSFPRLSPSQKDVSPKQRTDVSSIQVSQKLSMKEQDSPQQALTSVSGYEWRTSVSDGVFSSSRTDTNTANIRRSIIFNDDGDGEKNGSSSEMFNSIVMHNVLFEEVPSERYPCADFSDDEIGDCLPVRVAPPPDGSPPFEYSLLNSLKLKGSANLKQRSWLQGSREEAILSLSGPTDSSLSSQEHERDRNWDANPFSSDRCNNVNSFLGQGQEDISSRIAMAKFLCNITATYLDDIATRLGKDRVGHESERAPVKKMGDNVEEISLEPSSLMEGRNRMMECCSLLRGLTLETSQTEQGSGTATECSVNQPSPSWKEDTADSLSQQLPRVGYHPTTKGSPTEQAFAQSGDVSDDYPLASSPACCLMKSTQFEVYASSPVSRKDMVKILPARRFFAVSYLAIALFVMILMHQKHVKSSRRPTLRMVDAEASVHLSTFVDRN</sequence>
<name>A0A8T2R704_CERRI</name>
<proteinExistence type="predicted"/>
<keyword evidence="2" id="KW-1133">Transmembrane helix</keyword>
<feature type="compositionally biased region" description="Low complexity" evidence="1">
    <location>
        <begin position="70"/>
        <end position="86"/>
    </location>
</feature>
<evidence type="ECO:0000256" key="2">
    <source>
        <dbReference type="SAM" id="Phobius"/>
    </source>
</evidence>
<dbReference type="AlphaFoldDB" id="A0A8T2R704"/>
<keyword evidence="4" id="KW-1185">Reference proteome</keyword>